<comment type="subunit">
    <text evidence="11">Homodimer.</text>
</comment>
<dbReference type="GO" id="GO:0030145">
    <property type="term" value="F:manganese ion binding"/>
    <property type="evidence" value="ECO:0007669"/>
    <property type="project" value="UniProtKB-UniRule"/>
</dbReference>
<evidence type="ECO:0000313" key="14">
    <source>
        <dbReference type="EMBL" id="EMI16025.1"/>
    </source>
</evidence>
<protein>
    <recommendedName>
        <fullName evidence="4 11">2-isopropylmalate synthase</fullName>
        <ecNumber evidence="3 11">2.3.3.13</ecNumber>
    </recommendedName>
    <alternativeName>
        <fullName evidence="11">Alpha-IPM synthase</fullName>
    </alternativeName>
    <alternativeName>
        <fullName evidence="11">Alpha-isopropylmalate synthase</fullName>
    </alternativeName>
</protein>
<dbReference type="FunFam" id="1.10.238.260:FF:000001">
    <property type="entry name" value="2-isopropylmalate synthase"/>
    <property type="match status" value="1"/>
</dbReference>
<keyword evidence="15" id="KW-1185">Reference proteome</keyword>
<keyword evidence="11" id="KW-0963">Cytoplasm</keyword>
<feature type="region of interest" description="Disordered" evidence="12">
    <location>
        <begin position="1"/>
        <end position="21"/>
    </location>
</feature>
<proteinExistence type="inferred from homology"/>
<dbReference type="GO" id="GO:0009098">
    <property type="term" value="P:L-leucine biosynthetic process"/>
    <property type="evidence" value="ECO:0007669"/>
    <property type="project" value="UniProtKB-UniRule"/>
</dbReference>
<dbReference type="SUPFAM" id="SSF51569">
    <property type="entry name" value="Aldolase"/>
    <property type="match status" value="1"/>
</dbReference>
<evidence type="ECO:0000256" key="6">
    <source>
        <dbReference type="ARBA" id="ARBA00022605"/>
    </source>
</evidence>
<dbReference type="RefSeq" id="WP_008707717.1">
    <property type="nucleotide sequence ID" value="NZ_ANOG01001007.1"/>
</dbReference>
<sequence length="523" mass="57070">MSQSPAGNEAAEKPSHSSDSRMIRIFDTTLRDGEQSPGASMNLVEKLEVAQALADLGVDIIEAGFPIASPGDFEAVKQIAQTVRGSTICGLARCSDKDIDAAWEAVKYAPQARIHVFLATSAIHREFKLRMTTDEIVDRAVAGVRRAANYCDDVEFSPEDACRTEHDFLCRVVEAAIDAGATTINVPDTVGYTNPKEIFNVFNMLRERVPNMDKAVLSTHCHDDLGMAVANSLAAVEAGAGQIECTINGIGERAGNAALEEVVMALKTRRDFYHCDTRIDTKRLVPVSRLVSKMTGIQVQRNKAIVGRNAFAHESGIHQDGMLKERSTYEIMSPDDVGVAKTDLVLGKHSGRAALADRAKTLGYTLTSEQLQTVFDQFKRLADKKKDIYDGDIVALIQQQISGSVEQEWTLVDYEVTSGTGRTPQVRVTLQHGDRETTEEVEQGDGPIDAAFWAVEKITGIELVCKDFRVRSATLGRDAIGEVNLEVEHKGKSYRGVGASTDSVESTILAMLNAINRIIAKQK</sequence>
<dbReference type="Pfam" id="PF00682">
    <property type="entry name" value="HMGL-like"/>
    <property type="match status" value="1"/>
</dbReference>
<dbReference type="OrthoDB" id="9804858at2"/>
<dbReference type="Gene3D" id="3.30.160.740">
    <property type="match status" value="1"/>
</dbReference>
<dbReference type="PROSITE" id="PS50991">
    <property type="entry name" value="PYR_CT"/>
    <property type="match status" value="1"/>
</dbReference>
<evidence type="ECO:0000256" key="10">
    <source>
        <dbReference type="ARBA" id="ARBA00023304"/>
    </source>
</evidence>
<comment type="function">
    <text evidence="11">Catalyzes the condensation of the acetyl group of acetyl-CoA with 3-methyl-2-oxobutanoate (2-ketoisovalerate) to form 3-carboxy-3-hydroxy-4-methylpentanoate (2-isopropylmalate).</text>
</comment>
<dbReference type="UniPathway" id="UPA00048">
    <property type="reaction ID" value="UER00070"/>
</dbReference>
<dbReference type="NCBIfam" id="TIGR00973">
    <property type="entry name" value="leuA_bact"/>
    <property type="match status" value="1"/>
</dbReference>
<feature type="binding site" evidence="11">
    <location>
        <position position="256"/>
    </location>
    <ligand>
        <name>Mn(2+)</name>
        <dbReference type="ChEBI" id="CHEBI:29035"/>
    </ligand>
</feature>
<feature type="binding site" evidence="11">
    <location>
        <position position="32"/>
    </location>
    <ligand>
        <name>Mn(2+)</name>
        <dbReference type="ChEBI" id="CHEBI:29035"/>
    </ligand>
</feature>
<evidence type="ECO:0000256" key="2">
    <source>
        <dbReference type="ARBA" id="ARBA00009396"/>
    </source>
</evidence>
<dbReference type="InterPro" id="IPR013709">
    <property type="entry name" value="2-isopropylmalate_synth_dimer"/>
</dbReference>
<dbReference type="GO" id="GO:0005737">
    <property type="term" value="C:cytoplasm"/>
    <property type="evidence" value="ECO:0007669"/>
    <property type="project" value="UniProtKB-UniRule"/>
</dbReference>
<dbReference type="Pfam" id="PF08502">
    <property type="entry name" value="LeuA_dimer"/>
    <property type="match status" value="1"/>
</dbReference>
<comment type="cofactor">
    <cofactor evidence="11">
        <name>Mn(2+)</name>
        <dbReference type="ChEBI" id="CHEBI:29035"/>
    </cofactor>
</comment>
<dbReference type="SMART" id="SM00917">
    <property type="entry name" value="LeuA_dimer"/>
    <property type="match status" value="1"/>
</dbReference>
<dbReference type="EC" id="2.3.3.13" evidence="3 11"/>
<evidence type="ECO:0000256" key="3">
    <source>
        <dbReference type="ARBA" id="ARBA00012973"/>
    </source>
</evidence>
<gene>
    <name evidence="11" type="primary">leuA</name>
    <name evidence="14" type="ORF">RMSM_07049</name>
</gene>
<dbReference type="PANTHER" id="PTHR10277">
    <property type="entry name" value="HOMOCITRATE SYNTHASE-RELATED"/>
    <property type="match status" value="1"/>
</dbReference>
<feature type="compositionally biased region" description="Basic and acidic residues" evidence="12">
    <location>
        <begin position="10"/>
        <end position="21"/>
    </location>
</feature>
<dbReference type="FunFam" id="3.20.20.70:FF:000010">
    <property type="entry name" value="2-isopropylmalate synthase"/>
    <property type="match status" value="1"/>
</dbReference>
<evidence type="ECO:0000256" key="11">
    <source>
        <dbReference type="HAMAP-Rule" id="MF_01025"/>
    </source>
</evidence>
<feature type="binding site" evidence="11">
    <location>
        <position position="222"/>
    </location>
    <ligand>
        <name>Mn(2+)</name>
        <dbReference type="ChEBI" id="CHEBI:29035"/>
    </ligand>
</feature>
<evidence type="ECO:0000313" key="15">
    <source>
        <dbReference type="Proteomes" id="UP000011991"/>
    </source>
</evidence>
<comment type="pathway">
    <text evidence="1 11">Amino-acid biosynthesis; L-leucine biosynthesis; L-leucine from 3-methyl-2-oxobutanoate: step 1/4.</text>
</comment>
<comment type="similarity">
    <text evidence="2 11">Belongs to the alpha-IPM synthase/homocitrate synthase family. LeuA type 1 subfamily.</text>
</comment>
<keyword evidence="10 11" id="KW-0100">Branched-chain amino acid biosynthesis</keyword>
<dbReference type="GO" id="GO:0003852">
    <property type="term" value="F:2-isopropylmalate synthase activity"/>
    <property type="evidence" value="ECO:0007669"/>
    <property type="project" value="UniProtKB-UniRule"/>
</dbReference>
<accession>M5R9H3</accession>
<dbReference type="PROSITE" id="PS00815">
    <property type="entry name" value="AIPM_HOMOCIT_SYNTH_1"/>
    <property type="match status" value="1"/>
</dbReference>
<dbReference type="InterPro" id="IPR054691">
    <property type="entry name" value="LeuA/HCS_post-cat"/>
</dbReference>
<dbReference type="PROSITE" id="PS00816">
    <property type="entry name" value="AIPM_HOMOCIT_SYNTH_2"/>
    <property type="match status" value="1"/>
</dbReference>
<feature type="region of interest" description="Regulatory domain" evidence="11">
    <location>
        <begin position="410"/>
        <end position="523"/>
    </location>
</feature>
<dbReference type="Pfam" id="PF22617">
    <property type="entry name" value="HCS_D2"/>
    <property type="match status" value="1"/>
</dbReference>
<dbReference type="InterPro" id="IPR013785">
    <property type="entry name" value="Aldolase_TIM"/>
</dbReference>
<evidence type="ECO:0000256" key="7">
    <source>
        <dbReference type="ARBA" id="ARBA00022679"/>
    </source>
</evidence>
<evidence type="ECO:0000256" key="5">
    <source>
        <dbReference type="ARBA" id="ARBA00022430"/>
    </source>
</evidence>
<evidence type="ECO:0000256" key="8">
    <source>
        <dbReference type="ARBA" id="ARBA00022723"/>
    </source>
</evidence>
<keyword evidence="8 11" id="KW-0479">Metal-binding</keyword>
<dbReference type="PANTHER" id="PTHR10277:SF9">
    <property type="entry name" value="2-ISOPROPYLMALATE SYNTHASE 1, CHLOROPLASTIC-RELATED"/>
    <property type="match status" value="1"/>
</dbReference>
<dbReference type="CDD" id="cd07940">
    <property type="entry name" value="DRE_TIM_IPMS"/>
    <property type="match status" value="1"/>
</dbReference>
<keyword evidence="6 11" id="KW-0028">Amino-acid biosynthesis</keyword>
<keyword evidence="9 11" id="KW-0464">Manganese</keyword>
<dbReference type="InterPro" id="IPR000891">
    <property type="entry name" value="PYR_CT"/>
</dbReference>
<dbReference type="GO" id="GO:0003985">
    <property type="term" value="F:acetyl-CoA C-acetyltransferase activity"/>
    <property type="evidence" value="ECO:0007669"/>
    <property type="project" value="UniProtKB-UniRule"/>
</dbReference>
<dbReference type="NCBIfam" id="NF002086">
    <property type="entry name" value="PRK00915.1-3"/>
    <property type="match status" value="1"/>
</dbReference>
<feature type="binding site" evidence="11">
    <location>
        <position position="220"/>
    </location>
    <ligand>
        <name>Mn(2+)</name>
        <dbReference type="ChEBI" id="CHEBI:29035"/>
    </ligand>
</feature>
<comment type="caution">
    <text evidence="14">The sequence shown here is derived from an EMBL/GenBank/DDBJ whole genome shotgun (WGS) entry which is preliminary data.</text>
</comment>
<dbReference type="Gene3D" id="3.20.20.70">
    <property type="entry name" value="Aldolase class I"/>
    <property type="match status" value="1"/>
</dbReference>
<dbReference type="HAMAP" id="MF_01025">
    <property type="entry name" value="LeuA_type1"/>
    <property type="match status" value="1"/>
</dbReference>
<keyword evidence="14" id="KW-0012">Acyltransferase</keyword>
<feature type="domain" description="Pyruvate carboxyltransferase" evidence="13">
    <location>
        <begin position="23"/>
        <end position="285"/>
    </location>
</feature>
<dbReference type="SUPFAM" id="SSF110921">
    <property type="entry name" value="2-isopropylmalate synthase LeuA, allosteric (dimerisation) domain"/>
    <property type="match status" value="1"/>
</dbReference>
<organism evidence="14 15">
    <name type="scientific">Rhodopirellula maiorica SM1</name>
    <dbReference type="NCBI Taxonomy" id="1265738"/>
    <lineage>
        <taxon>Bacteria</taxon>
        <taxon>Pseudomonadati</taxon>
        <taxon>Planctomycetota</taxon>
        <taxon>Planctomycetia</taxon>
        <taxon>Pirellulales</taxon>
        <taxon>Pirellulaceae</taxon>
        <taxon>Novipirellula</taxon>
    </lineage>
</organism>
<dbReference type="AlphaFoldDB" id="M5R9H3"/>
<keyword evidence="5 11" id="KW-0432">Leucine biosynthesis</keyword>
<dbReference type="InterPro" id="IPR036230">
    <property type="entry name" value="LeuA_allosteric_dom_sf"/>
</dbReference>
<evidence type="ECO:0000256" key="1">
    <source>
        <dbReference type="ARBA" id="ARBA00004689"/>
    </source>
</evidence>
<dbReference type="InterPro" id="IPR002034">
    <property type="entry name" value="AIPM/Hcit_synth_CS"/>
</dbReference>
<dbReference type="PATRIC" id="fig|1265738.3.peg.7029"/>
<dbReference type="FunFam" id="3.30.160.270:FF:000003">
    <property type="entry name" value="2-isopropylmalate synthase"/>
    <property type="match status" value="1"/>
</dbReference>
<comment type="catalytic activity">
    <reaction evidence="11">
        <text>3-methyl-2-oxobutanoate + acetyl-CoA + H2O = (2S)-2-isopropylmalate + CoA + H(+)</text>
        <dbReference type="Rhea" id="RHEA:21524"/>
        <dbReference type="ChEBI" id="CHEBI:1178"/>
        <dbReference type="ChEBI" id="CHEBI:11851"/>
        <dbReference type="ChEBI" id="CHEBI:15377"/>
        <dbReference type="ChEBI" id="CHEBI:15378"/>
        <dbReference type="ChEBI" id="CHEBI:57287"/>
        <dbReference type="ChEBI" id="CHEBI:57288"/>
        <dbReference type="EC" id="2.3.3.13"/>
    </reaction>
</comment>
<evidence type="ECO:0000256" key="12">
    <source>
        <dbReference type="SAM" id="MobiDB-lite"/>
    </source>
</evidence>
<name>M5R9H3_9BACT</name>
<evidence type="ECO:0000256" key="4">
    <source>
        <dbReference type="ARBA" id="ARBA00018198"/>
    </source>
</evidence>
<dbReference type="EMBL" id="ANOG01001007">
    <property type="protein sequence ID" value="EMI16025.1"/>
    <property type="molecule type" value="Genomic_DNA"/>
</dbReference>
<keyword evidence="7 11" id="KW-0808">Transferase</keyword>
<evidence type="ECO:0000256" key="9">
    <source>
        <dbReference type="ARBA" id="ARBA00023211"/>
    </source>
</evidence>
<evidence type="ECO:0000259" key="13">
    <source>
        <dbReference type="PROSITE" id="PS50991"/>
    </source>
</evidence>
<dbReference type="Proteomes" id="UP000011991">
    <property type="component" value="Unassembled WGS sequence"/>
</dbReference>
<dbReference type="InterPro" id="IPR050073">
    <property type="entry name" value="2-IPM_HCS-like"/>
</dbReference>
<dbReference type="InterPro" id="IPR005671">
    <property type="entry name" value="LeuA_bact_synth"/>
</dbReference>
<dbReference type="Gene3D" id="1.10.238.260">
    <property type="match status" value="1"/>
</dbReference>
<reference evidence="14 15" key="1">
    <citation type="journal article" date="2013" name="Mar. Genomics">
        <title>Expression of sulfatases in Rhodopirellula baltica and the diversity of sulfatases in the genus Rhodopirellula.</title>
        <authorList>
            <person name="Wegner C.E."/>
            <person name="Richter-Heitmann T."/>
            <person name="Klindworth A."/>
            <person name="Klockow C."/>
            <person name="Richter M."/>
            <person name="Achstetter T."/>
            <person name="Glockner F.O."/>
            <person name="Harder J."/>
        </authorList>
    </citation>
    <scope>NUCLEOTIDE SEQUENCE [LARGE SCALE GENOMIC DNA]</scope>
    <source>
        <strain evidence="14 15">SM1</strain>
    </source>
</reference>